<keyword evidence="3" id="KW-1185">Reference proteome</keyword>
<dbReference type="AlphaFoldDB" id="Q97ES7"/>
<name>Q97ES7_CLOAB</name>
<dbReference type="RefSeq" id="WP_010966311.1">
    <property type="nucleotide sequence ID" value="NC_003030.1"/>
</dbReference>
<evidence type="ECO:0000313" key="2">
    <source>
        <dbReference type="EMBL" id="AAK80970.1"/>
    </source>
</evidence>
<sequence length="395" mass="45932">MKNKVGIMYDNISGNTGDVAIGISLRKIMKELKVDFDEILLNNIDVLKYNTVIIGGGHLLRENSDFFYDKFKLRGPNILNSVGVVGNPNDLQYLEEYKYVTFRSEGDRKKAGYLNKKSSVVPCTTMLLDDLQDFPIHIKRPAIGVHLIPNIFSKEEEGLFVKWASKLPYTIYFIPITHYNYDYIYMSKLSQRISNSRVLPIMKPLEIFTFIGKLDYLITCSLHGSIFSYIHNVPFILMEQEKSRFFLEDRGLQGYLFSNLKEIIGLTEKVINNPLDYSNLIVKDKKILEEHVENIKQIVPNNSTYILSKECTESDEITQLNLQNGILQINLSKLTYELEAYKKEIKGINFRLKDEESKHMYYKKELKKIYRSRGWKALKKFYSLKDFISKKINGA</sequence>
<dbReference type="Pfam" id="PF04230">
    <property type="entry name" value="PS_pyruv_trans"/>
    <property type="match status" value="1"/>
</dbReference>
<dbReference type="PIR" id="G97272">
    <property type="entry name" value="G97272"/>
</dbReference>
<dbReference type="InterPro" id="IPR007345">
    <property type="entry name" value="Polysacch_pyruvyl_Trfase"/>
</dbReference>
<protein>
    <recommendedName>
        <fullName evidence="1">Polysaccharide pyruvyl transferase domain-containing protein</fullName>
    </recommendedName>
</protein>
<dbReference type="HOGENOM" id="CLU_697739_0_0_9"/>
<dbReference type="KEGG" id="cac:CA_C3030"/>
<dbReference type="OrthoDB" id="1886233at2"/>
<dbReference type="EMBL" id="AE001437">
    <property type="protein sequence ID" value="AAK80970.1"/>
    <property type="molecule type" value="Genomic_DNA"/>
</dbReference>
<proteinExistence type="predicted"/>
<organism evidence="2 3">
    <name type="scientific">Clostridium acetobutylicum (strain ATCC 824 / DSM 792 / JCM 1419 / IAM 19013 / LMG 5710 / NBRC 13948 / NRRL B-527 / VKM B-1787 / 2291 / W)</name>
    <dbReference type="NCBI Taxonomy" id="272562"/>
    <lineage>
        <taxon>Bacteria</taxon>
        <taxon>Bacillati</taxon>
        <taxon>Bacillota</taxon>
        <taxon>Clostridia</taxon>
        <taxon>Eubacteriales</taxon>
        <taxon>Clostridiaceae</taxon>
        <taxon>Clostridium</taxon>
    </lineage>
</organism>
<evidence type="ECO:0000313" key="3">
    <source>
        <dbReference type="Proteomes" id="UP000000814"/>
    </source>
</evidence>
<dbReference type="Proteomes" id="UP000000814">
    <property type="component" value="Chromosome"/>
</dbReference>
<dbReference type="PATRIC" id="fig|272562.8.peg.3213"/>
<dbReference type="eggNOG" id="ENOG5034B9E">
    <property type="taxonomic scope" value="Bacteria"/>
</dbReference>
<accession>Q97ES7</accession>
<reference evidence="2 3" key="1">
    <citation type="journal article" date="2001" name="J. Bacteriol.">
        <title>Genome sequence and comparative analysis of the solvent-producing bacterium Clostridium acetobutylicum.</title>
        <authorList>
            <person name="Nolling J."/>
            <person name="Breton G."/>
            <person name="Omelchenko M.V."/>
            <person name="Makarova K.S."/>
            <person name="Zeng Q."/>
            <person name="Gibson R."/>
            <person name="Lee H.M."/>
            <person name="Dubois J."/>
            <person name="Qiu D."/>
            <person name="Hitti J."/>
            <person name="Wolf Y.I."/>
            <person name="Tatusov R.L."/>
            <person name="Sabathe F."/>
            <person name="Doucette-Stamm L."/>
            <person name="Soucaille P."/>
            <person name="Daly M.J."/>
            <person name="Bennett G.N."/>
            <person name="Koonin E.V."/>
            <person name="Smith D.R."/>
        </authorList>
    </citation>
    <scope>NUCLEOTIDE SEQUENCE [LARGE SCALE GENOMIC DNA]</scope>
    <source>
        <strain evidence="3">ATCC 824 / DSM 792 / JCM 1419 / LMG 5710 / VKM B-1787</strain>
    </source>
</reference>
<feature type="domain" description="Polysaccharide pyruvyl transferase" evidence="1">
    <location>
        <begin position="15"/>
        <end position="238"/>
    </location>
</feature>
<dbReference type="GeneID" id="44999517"/>
<dbReference type="STRING" id="272562.CA_C3030"/>
<evidence type="ECO:0000259" key="1">
    <source>
        <dbReference type="Pfam" id="PF04230"/>
    </source>
</evidence>
<gene>
    <name evidence="2" type="ordered locus">CA_C3030</name>
</gene>